<feature type="region of interest" description="Disordered" evidence="4">
    <location>
        <begin position="89"/>
        <end position="125"/>
    </location>
</feature>
<keyword evidence="3" id="KW-0687">Ribonucleoprotein</keyword>
<evidence type="ECO:0000259" key="5">
    <source>
        <dbReference type="Pfam" id="PF01246"/>
    </source>
</evidence>
<evidence type="ECO:0000313" key="7">
    <source>
        <dbReference type="Proteomes" id="UP000078348"/>
    </source>
</evidence>
<dbReference type="SUPFAM" id="SSF57716">
    <property type="entry name" value="Glucocorticoid receptor-like (DNA-binding domain)"/>
    <property type="match status" value="1"/>
</dbReference>
<evidence type="ECO:0000256" key="2">
    <source>
        <dbReference type="ARBA" id="ARBA00022980"/>
    </source>
</evidence>
<protein>
    <submittedName>
        <fullName evidence="6">60S ribosomal protein L24</fullName>
    </submittedName>
</protein>
<proteinExistence type="inferred from homology"/>
<dbReference type="CDD" id="cd00472">
    <property type="entry name" value="Ribosomal_L24e_L24"/>
    <property type="match status" value="1"/>
</dbReference>
<dbReference type="GO" id="GO:0003729">
    <property type="term" value="F:mRNA binding"/>
    <property type="evidence" value="ECO:0007669"/>
    <property type="project" value="TreeGrafter"/>
</dbReference>
<comment type="similarity">
    <text evidence="1">Belongs to the eukaryotic ribosomal protein eL24 family.</text>
</comment>
<dbReference type="InterPro" id="IPR000988">
    <property type="entry name" value="Ribosomal_eL24-rel_N"/>
</dbReference>
<accession>A0A196SK69</accession>
<dbReference type="PANTHER" id="PTHR10792:SF1">
    <property type="entry name" value="RIBOSOMAL PROTEIN L24"/>
    <property type="match status" value="1"/>
</dbReference>
<dbReference type="AlphaFoldDB" id="A0A196SK69"/>
<name>A0A196SK69_BLAHN</name>
<evidence type="ECO:0000256" key="3">
    <source>
        <dbReference type="ARBA" id="ARBA00023274"/>
    </source>
</evidence>
<keyword evidence="7" id="KW-1185">Reference proteome</keyword>
<dbReference type="InterPro" id="IPR023442">
    <property type="entry name" value="Ribosomal_eL24_CS"/>
</dbReference>
<evidence type="ECO:0000313" key="6">
    <source>
        <dbReference type="EMBL" id="OAO16691.1"/>
    </source>
</evidence>
<reference evidence="6 7" key="1">
    <citation type="submission" date="2016-05" db="EMBL/GenBank/DDBJ databases">
        <title>Nuclear genome of Blastocystis sp. subtype 1 NandII.</title>
        <authorList>
            <person name="Gentekaki E."/>
            <person name="Curtis B."/>
            <person name="Stairs C."/>
            <person name="Eme L."/>
            <person name="Herman E."/>
            <person name="Klimes V."/>
            <person name="Arias M.C."/>
            <person name="Elias M."/>
            <person name="Hilliou F."/>
            <person name="Klute M."/>
            <person name="Malik S.-B."/>
            <person name="Pightling A."/>
            <person name="Rachubinski R."/>
            <person name="Salas D."/>
            <person name="Schlacht A."/>
            <person name="Suga H."/>
            <person name="Archibald J."/>
            <person name="Ball S.G."/>
            <person name="Clark G."/>
            <person name="Dacks J."/>
            <person name="Van Der Giezen M."/>
            <person name="Tsaousis A."/>
            <person name="Roger A."/>
        </authorList>
    </citation>
    <scope>NUCLEOTIDE SEQUENCE [LARGE SCALE GENOMIC DNA]</scope>
    <source>
        <strain evidence="7">ATCC 50177 / NandII</strain>
    </source>
</reference>
<dbReference type="InterPro" id="IPR056366">
    <property type="entry name" value="Ribosomal_eL24"/>
</dbReference>
<dbReference type="Gene3D" id="6.10.250.1270">
    <property type="match status" value="1"/>
</dbReference>
<dbReference type="GO" id="GO:0002181">
    <property type="term" value="P:cytoplasmic translation"/>
    <property type="evidence" value="ECO:0007669"/>
    <property type="project" value="TreeGrafter"/>
</dbReference>
<dbReference type="GO" id="GO:0022625">
    <property type="term" value="C:cytosolic large ribosomal subunit"/>
    <property type="evidence" value="ECO:0007669"/>
    <property type="project" value="TreeGrafter"/>
</dbReference>
<evidence type="ECO:0000256" key="1">
    <source>
        <dbReference type="ARBA" id="ARBA00005647"/>
    </source>
</evidence>
<comment type="caution">
    <text evidence="6">The sequence shown here is derived from an EMBL/GenBank/DDBJ whole genome shotgun (WGS) entry which is preliminary data.</text>
</comment>
<dbReference type="Pfam" id="PF01246">
    <property type="entry name" value="Ribosomal_L24e"/>
    <property type="match status" value="1"/>
</dbReference>
<dbReference type="Gene3D" id="2.30.170.20">
    <property type="entry name" value="Ribosomal protein L24e"/>
    <property type="match status" value="1"/>
</dbReference>
<dbReference type="Proteomes" id="UP000078348">
    <property type="component" value="Unassembled WGS sequence"/>
</dbReference>
<dbReference type="InterPro" id="IPR038630">
    <property type="entry name" value="L24e/L24_sf"/>
</dbReference>
<dbReference type="EMBL" id="LXWW01000066">
    <property type="protein sequence ID" value="OAO16691.1"/>
    <property type="molecule type" value="Genomic_DNA"/>
</dbReference>
<gene>
    <name evidence="6" type="ORF">AV274_1598</name>
</gene>
<dbReference type="PANTHER" id="PTHR10792">
    <property type="entry name" value="60S RIBOSOMAL PROTEIN L24"/>
    <property type="match status" value="1"/>
</dbReference>
<evidence type="ECO:0000256" key="4">
    <source>
        <dbReference type="SAM" id="MobiDB-lite"/>
    </source>
</evidence>
<dbReference type="OrthoDB" id="1727108at2759"/>
<feature type="compositionally biased region" description="Basic and acidic residues" evidence="4">
    <location>
        <begin position="92"/>
        <end position="116"/>
    </location>
</feature>
<organism evidence="6 7">
    <name type="scientific">Blastocystis sp. subtype 1 (strain ATCC 50177 / NandII)</name>
    <dbReference type="NCBI Taxonomy" id="478820"/>
    <lineage>
        <taxon>Eukaryota</taxon>
        <taxon>Sar</taxon>
        <taxon>Stramenopiles</taxon>
        <taxon>Bigyra</taxon>
        <taxon>Opalozoa</taxon>
        <taxon>Opalinata</taxon>
        <taxon>Blastocystidae</taxon>
        <taxon>Blastocystis</taxon>
    </lineage>
</organism>
<dbReference type="PROSITE" id="PS01073">
    <property type="entry name" value="RIBOSOMAL_L24E"/>
    <property type="match status" value="1"/>
</dbReference>
<sequence>MVVKTVTCSFSEYKIYPGHGGMYIRKDAQPVRYISRKVCSLTEQKKRPARIRWTVAWRRNNKKTEAAEKSKKRSKKSFKVQRAIAGMSISDIQKRREQKDEITKKSKEAALAEIKNRKAKKANRK</sequence>
<dbReference type="GO" id="GO:0003735">
    <property type="term" value="F:structural constituent of ribosome"/>
    <property type="evidence" value="ECO:0007669"/>
    <property type="project" value="InterPro"/>
</dbReference>
<dbReference type="STRING" id="478820.A0A196SK69"/>
<feature type="domain" description="Large ribosomal subunit protein eL24-related N-terminal" evidence="5">
    <location>
        <begin position="4"/>
        <end position="67"/>
    </location>
</feature>
<keyword evidence="2 6" id="KW-0689">Ribosomal protein</keyword>